<keyword evidence="3" id="KW-1185">Reference proteome</keyword>
<evidence type="ECO:0000313" key="3">
    <source>
        <dbReference type="Proteomes" id="UP000829196"/>
    </source>
</evidence>
<dbReference type="AlphaFoldDB" id="A0A8T3B719"/>
<comment type="caution">
    <text evidence="2">The sequence shown here is derived from an EMBL/GenBank/DDBJ whole genome shotgun (WGS) entry which is preliminary data.</text>
</comment>
<name>A0A8T3B719_DENNO</name>
<dbReference type="InterPro" id="IPR057670">
    <property type="entry name" value="SH3_retrovirus"/>
</dbReference>
<dbReference type="Pfam" id="PF25597">
    <property type="entry name" value="SH3_retrovirus"/>
    <property type="match status" value="1"/>
</dbReference>
<evidence type="ECO:0000313" key="2">
    <source>
        <dbReference type="EMBL" id="KAI0507213.1"/>
    </source>
</evidence>
<proteinExistence type="predicted"/>
<sequence>MLHMAHMPYIYWPDALLTTVFLINRLPSPNTNKRSPFELFYNTKPDYNAIRTFGWACFPLLPSHARHKLQPKSMQCVFMGYSDMFKGYKCLDISTNKIIISRHLRFNEQFFSFHEQKAVSTPSSTNLSPFMLTPYSSSSIQQFTVPSNLKQNSVNTRQTDEPAIHQQTAVSPILPEPQISQNAAPVPQRHHMITRNHTGSLKPVNRLNLLHNHVTEHGISVPTTYTEAVKSPEWRKAMSDEFIALQQ</sequence>
<dbReference type="InterPro" id="IPR012337">
    <property type="entry name" value="RNaseH-like_sf"/>
</dbReference>
<dbReference type="OrthoDB" id="787177at2759"/>
<accession>A0A8T3B719</accession>
<dbReference type="SUPFAM" id="SSF53098">
    <property type="entry name" value="Ribonuclease H-like"/>
    <property type="match status" value="1"/>
</dbReference>
<reference evidence="2" key="1">
    <citation type="journal article" date="2022" name="Front. Genet.">
        <title>Chromosome-Scale Assembly of the Dendrobium nobile Genome Provides Insights Into the Molecular Mechanism of the Biosynthesis of the Medicinal Active Ingredient of Dendrobium.</title>
        <authorList>
            <person name="Xu Q."/>
            <person name="Niu S.-C."/>
            <person name="Li K.-L."/>
            <person name="Zheng P.-J."/>
            <person name="Zhang X.-J."/>
            <person name="Jia Y."/>
            <person name="Liu Y."/>
            <person name="Niu Y.-X."/>
            <person name="Yu L.-H."/>
            <person name="Chen D.-F."/>
            <person name="Zhang G.-Q."/>
        </authorList>
    </citation>
    <scope>NUCLEOTIDE SEQUENCE</scope>
    <source>
        <tissue evidence="2">Leaf</tissue>
    </source>
</reference>
<dbReference type="PANTHER" id="PTHR42648">
    <property type="entry name" value="TRANSPOSASE, PUTATIVE-RELATED"/>
    <property type="match status" value="1"/>
</dbReference>
<dbReference type="InterPro" id="IPR039537">
    <property type="entry name" value="Retrotran_Ty1/copia-like"/>
</dbReference>
<dbReference type="EMBL" id="JAGYWB010000010">
    <property type="protein sequence ID" value="KAI0507213.1"/>
    <property type="molecule type" value="Genomic_DNA"/>
</dbReference>
<protein>
    <recommendedName>
        <fullName evidence="1">Retroviral polymerase SH3-like domain-containing protein</fullName>
    </recommendedName>
</protein>
<evidence type="ECO:0000259" key="1">
    <source>
        <dbReference type="Pfam" id="PF25597"/>
    </source>
</evidence>
<dbReference type="Proteomes" id="UP000829196">
    <property type="component" value="Unassembled WGS sequence"/>
</dbReference>
<feature type="domain" description="Retroviral polymerase SH3-like" evidence="1">
    <location>
        <begin position="57"/>
        <end position="116"/>
    </location>
</feature>
<organism evidence="2 3">
    <name type="scientific">Dendrobium nobile</name>
    <name type="common">Orchid</name>
    <dbReference type="NCBI Taxonomy" id="94219"/>
    <lineage>
        <taxon>Eukaryota</taxon>
        <taxon>Viridiplantae</taxon>
        <taxon>Streptophyta</taxon>
        <taxon>Embryophyta</taxon>
        <taxon>Tracheophyta</taxon>
        <taxon>Spermatophyta</taxon>
        <taxon>Magnoliopsida</taxon>
        <taxon>Liliopsida</taxon>
        <taxon>Asparagales</taxon>
        <taxon>Orchidaceae</taxon>
        <taxon>Epidendroideae</taxon>
        <taxon>Malaxideae</taxon>
        <taxon>Dendrobiinae</taxon>
        <taxon>Dendrobium</taxon>
    </lineage>
</organism>
<dbReference type="PANTHER" id="PTHR42648:SF26">
    <property type="entry name" value="INTEGRASE CATALYTIC DOMAIN-CONTAINING PROTEIN"/>
    <property type="match status" value="1"/>
</dbReference>
<gene>
    <name evidence="2" type="ORF">KFK09_013335</name>
</gene>